<dbReference type="SUPFAM" id="SSF56672">
    <property type="entry name" value="DNA/RNA polymerases"/>
    <property type="match status" value="1"/>
</dbReference>
<proteinExistence type="predicted"/>
<keyword evidence="3" id="KW-1185">Reference proteome</keyword>
<dbReference type="Proteomes" id="UP001418222">
    <property type="component" value="Unassembled WGS sequence"/>
</dbReference>
<dbReference type="Pfam" id="PF00350">
    <property type="entry name" value="Dynamin_N"/>
    <property type="match status" value="1"/>
</dbReference>
<dbReference type="CDD" id="cd09272">
    <property type="entry name" value="RNase_HI_RT_Ty1"/>
    <property type="match status" value="1"/>
</dbReference>
<dbReference type="GO" id="GO:0003924">
    <property type="term" value="F:GTPase activity"/>
    <property type="evidence" value="ECO:0007669"/>
    <property type="project" value="InterPro"/>
</dbReference>
<dbReference type="AlphaFoldDB" id="A0AAP0C2B4"/>
<gene>
    <name evidence="2" type="ORF">KSP39_PZI001469</name>
</gene>
<feature type="domain" description="Dynamin GTPase" evidence="1">
    <location>
        <begin position="394"/>
        <end position="599"/>
    </location>
</feature>
<dbReference type="Gene3D" id="3.40.50.300">
    <property type="entry name" value="P-loop containing nucleotide triphosphate hydrolases"/>
    <property type="match status" value="1"/>
</dbReference>
<evidence type="ECO:0000313" key="3">
    <source>
        <dbReference type="Proteomes" id="UP001418222"/>
    </source>
</evidence>
<accession>A0AAP0C2B4</accession>
<dbReference type="InterPro" id="IPR027417">
    <property type="entry name" value="P-loop_NTPase"/>
</dbReference>
<dbReference type="InterPro" id="IPR045063">
    <property type="entry name" value="Dynamin_N"/>
</dbReference>
<dbReference type="InterPro" id="IPR013103">
    <property type="entry name" value="RVT_2"/>
</dbReference>
<name>A0AAP0C2B4_9ASPA</name>
<dbReference type="PANTHER" id="PTHR11439">
    <property type="entry name" value="GAG-POL-RELATED RETROTRANSPOSON"/>
    <property type="match status" value="1"/>
</dbReference>
<evidence type="ECO:0000313" key="2">
    <source>
        <dbReference type="EMBL" id="KAK8956771.1"/>
    </source>
</evidence>
<dbReference type="InterPro" id="IPR001401">
    <property type="entry name" value="Dynamin_GTPase"/>
</dbReference>
<sequence>MEEEMYALWSNQSWSVVPLPPGQKSVGCKWVFVIKYAADGTIDRLKARLVARGFTQQEGLDYEETFSPVAKLNSVRVLISVAVHRRWPLRQLDIKNAFLNGDLQETVYMQQPPGFETTGESQVCHLKKALYGLKQSPRAWFEKFSKVLREIGFTRSSADFSLFTRHHQQERRPDGLTLSQRKYCLDLLHDTGQSGCKPSDTPMDVNHKLCAQASDSDHLLQNPEYYRCLVGKLIYLTVTRPDISFAVGLVSRYMHSPRKSQLQAVERILRYLKNAPGQGLVYRTSSSAPTLVAYSDAVYAGSLDDRRSTSGFCTYLGGHLVTWRSKKQAVVARSSAEAEYRAMTSVVSELTWLESLLTDLGVKLPSPARLLCDSQTAIHIAKNPVFHERTKHIEVDCHFIREKVQMQRIDLSHVPGSEQVADVFTKALSKTLFYQCLSKLGAYDLYAPACGGVISPFSHFQTALVRKEIQDETDRETGRSKQISSVPIHLSIYSPNVVNLTLVDLPGLTKVAVDGQSESIVADIENMVRCIMMKGSLGALVEVLPCDLEVTGLNPGSSLLQKCMVRKMAVSQAILTAMKFDAGFDINMDSFSHSDQIFKDILQLFETQHQRNFIITGLVTGHQVSLTPDILFEIFGFVNGEDDIELSSSEFNEMLERLGHSQGNPNHLLKKNFSIEYKFLADVIGKVLLGKHSSHDYITRHQFLLMCALVNQKSVNWGTISFDSIKKKINKKDVCYGRILGIFLQAKCPKLLVSQTIFINASKRLTYALFGRWEREIIPDDIPPVIPPTSIPQAFYLCSNCANSSIPSSSIPSSASTQAPPESMYVDFSSIASNILDFITPTLKKLIDEAVTPLAASIADLSSKLSSSSFVPSSGGLDSGLPGSRQGEMFYEEALAVLANVLKTDRTGRFDRSDRRPATRAVRSGL</sequence>
<dbReference type="Pfam" id="PF07727">
    <property type="entry name" value="RVT_2"/>
    <property type="match status" value="1"/>
</dbReference>
<dbReference type="SUPFAM" id="SSF52540">
    <property type="entry name" value="P-loop containing nucleoside triphosphate hydrolases"/>
    <property type="match status" value="1"/>
</dbReference>
<comment type="caution">
    <text evidence="2">The sequence shown here is derived from an EMBL/GenBank/DDBJ whole genome shotgun (WGS) entry which is preliminary data.</text>
</comment>
<organism evidence="2 3">
    <name type="scientific">Platanthera zijinensis</name>
    <dbReference type="NCBI Taxonomy" id="2320716"/>
    <lineage>
        <taxon>Eukaryota</taxon>
        <taxon>Viridiplantae</taxon>
        <taxon>Streptophyta</taxon>
        <taxon>Embryophyta</taxon>
        <taxon>Tracheophyta</taxon>
        <taxon>Spermatophyta</taxon>
        <taxon>Magnoliopsida</taxon>
        <taxon>Liliopsida</taxon>
        <taxon>Asparagales</taxon>
        <taxon>Orchidaceae</taxon>
        <taxon>Orchidoideae</taxon>
        <taxon>Orchideae</taxon>
        <taxon>Orchidinae</taxon>
        <taxon>Platanthera</taxon>
    </lineage>
</organism>
<dbReference type="InterPro" id="IPR043502">
    <property type="entry name" value="DNA/RNA_pol_sf"/>
</dbReference>
<reference evidence="2 3" key="1">
    <citation type="journal article" date="2022" name="Nat. Plants">
        <title>Genomes of leafy and leafless Platanthera orchids illuminate the evolution of mycoheterotrophy.</title>
        <authorList>
            <person name="Li M.H."/>
            <person name="Liu K.W."/>
            <person name="Li Z."/>
            <person name="Lu H.C."/>
            <person name="Ye Q.L."/>
            <person name="Zhang D."/>
            <person name="Wang J.Y."/>
            <person name="Li Y.F."/>
            <person name="Zhong Z.M."/>
            <person name="Liu X."/>
            <person name="Yu X."/>
            <person name="Liu D.K."/>
            <person name="Tu X.D."/>
            <person name="Liu B."/>
            <person name="Hao Y."/>
            <person name="Liao X.Y."/>
            <person name="Jiang Y.T."/>
            <person name="Sun W.H."/>
            <person name="Chen J."/>
            <person name="Chen Y.Q."/>
            <person name="Ai Y."/>
            <person name="Zhai J.W."/>
            <person name="Wu S.S."/>
            <person name="Zhou Z."/>
            <person name="Hsiao Y.Y."/>
            <person name="Wu W.L."/>
            <person name="Chen Y.Y."/>
            <person name="Lin Y.F."/>
            <person name="Hsu J.L."/>
            <person name="Li C.Y."/>
            <person name="Wang Z.W."/>
            <person name="Zhao X."/>
            <person name="Zhong W.Y."/>
            <person name="Ma X.K."/>
            <person name="Ma L."/>
            <person name="Huang J."/>
            <person name="Chen G.Z."/>
            <person name="Huang M.Z."/>
            <person name="Huang L."/>
            <person name="Peng D.H."/>
            <person name="Luo Y.B."/>
            <person name="Zou S.Q."/>
            <person name="Chen S.P."/>
            <person name="Lan S."/>
            <person name="Tsai W.C."/>
            <person name="Van de Peer Y."/>
            <person name="Liu Z.J."/>
        </authorList>
    </citation>
    <scope>NUCLEOTIDE SEQUENCE [LARGE SCALE GENOMIC DNA]</scope>
    <source>
        <strain evidence="2">Lor287</strain>
    </source>
</reference>
<protein>
    <recommendedName>
        <fullName evidence="1">Dynamin GTPase domain-containing protein</fullName>
    </recommendedName>
</protein>
<dbReference type="SMART" id="SM00053">
    <property type="entry name" value="DYNc"/>
    <property type="match status" value="1"/>
</dbReference>
<dbReference type="EMBL" id="JBBWWQ010000001">
    <property type="protein sequence ID" value="KAK8956771.1"/>
    <property type="molecule type" value="Genomic_DNA"/>
</dbReference>
<dbReference type="PANTHER" id="PTHR11439:SF470">
    <property type="entry name" value="CYSTEINE-RICH RLK (RECEPTOR-LIKE PROTEIN KINASE) 8"/>
    <property type="match status" value="1"/>
</dbReference>
<dbReference type="GO" id="GO:0005525">
    <property type="term" value="F:GTP binding"/>
    <property type="evidence" value="ECO:0007669"/>
    <property type="project" value="InterPro"/>
</dbReference>
<evidence type="ECO:0000259" key="1">
    <source>
        <dbReference type="SMART" id="SM00053"/>
    </source>
</evidence>